<dbReference type="InterPro" id="IPR056299">
    <property type="entry name" value="CFAP61_dimer"/>
</dbReference>
<dbReference type="InterPro" id="IPR038884">
    <property type="entry name" value="CFAP61"/>
</dbReference>
<accession>A0A8D0GHB7</accession>
<dbReference type="Pfam" id="PF23150">
    <property type="entry name" value="CFAP61_dimer"/>
    <property type="match status" value="1"/>
</dbReference>
<evidence type="ECO:0000313" key="6">
    <source>
        <dbReference type="Ensembl" id="ENSSPUP00000006895.1"/>
    </source>
</evidence>
<feature type="domain" description="Cilia- and flagella-associated protein 61 N-terminal" evidence="4">
    <location>
        <begin position="23"/>
        <end position="238"/>
    </location>
</feature>
<dbReference type="PANTHER" id="PTHR21178:SF8">
    <property type="entry name" value="CILIA- AND FLAGELLA-ASSOCIATED PROTEIN 61"/>
    <property type="match status" value="1"/>
</dbReference>
<dbReference type="OMA" id="RWNEGQI"/>
<dbReference type="SUPFAM" id="SSF55729">
    <property type="entry name" value="Acyl-CoA N-acyltransferases (Nat)"/>
    <property type="match status" value="1"/>
</dbReference>
<dbReference type="Gene3D" id="3.50.50.60">
    <property type="entry name" value="FAD/NAD(P)-binding domain"/>
    <property type="match status" value="2"/>
</dbReference>
<dbReference type="GO" id="GO:0001716">
    <property type="term" value="F:L-amino-acid oxidase activity"/>
    <property type="evidence" value="ECO:0007669"/>
    <property type="project" value="UniProtKB-EC"/>
</dbReference>
<dbReference type="EC" id="1.4.3.2" evidence="2"/>
<keyword evidence="3" id="KW-0325">Glycoprotein</keyword>
<dbReference type="GO" id="GO:0005930">
    <property type="term" value="C:axoneme"/>
    <property type="evidence" value="ECO:0007669"/>
    <property type="project" value="Ensembl"/>
</dbReference>
<sequence>MTAVTSSRGTTEAVNARRTESHDVHGIIKKANLAITLTNEKNEVIAHAAFLDYPNWRIVDQAQWESLLQDNYIDNKCTPLNTLFMHLFVANEDYAIRCSQEMMSVIPVSNMFLLFLGPDLKPVFEPMMSVAGSTVDVDFTLFVCHRHHHCPQLYIREARVEDHDDLMPIFMHQNDTLRETYGEYFLAELIEAQDEENHAVVCEDDGTAVGFMSVCSEVDVQLLHDFFDLGPFHGLCKPHPDDILKQSQKSSEAHTTTFRGNESRTVTWRNLCLSTGKKLEGPREKEIMNKKLPIGDNISTDFKATETPAIETKERDSFHPVYRGVLNAFCIQLFCIDEKHEARSLDFLHYVFNLFPDKDFCIITVPHLVPEFLLIQNFVRIVPFNNCTLDHELYVFHRAGLLKSFNVRAAKTTDIPAVETLIKTLDLNEKILDDLKIFIMARRDSDGTPVHAFVGEVLDQIVGVSVIRNEMDIEYVRSHYNIEDFIYFNHHQREEHGHLHHFALNPIYHHYTKHFIKEILRLAYKSCLYYPVYPQLVEGKNPCAHSLTSALHYMVPVRPRQQIVYPLEKLGINAPSKQVSEDQLSYALNHINRKLMLEPKVSVNARIVVVGASDVGISFLETLIFCPHLKFSNLTLVSTHGLPGKNLQTSQHRQFLINSHCFNDKDYALMSLCSWVNVVVGKMTGIDRAAKHVVVSKEKKVPYDHLILCTGQQYQVPCPTRADISKLLTNREVTNSCRKRYTGEVPSNLFTLCDDQDCLKAMQWLKEKFVHSEGNVIVYGNTIDIYTAVETLLSLGIIGSRIYLVQPPLGSNVTCLNNNAIEKAILEALAEAGVSVYYDSLLAQWNEGDHPDRITRASFTTNTKPFQLQCSAFFSFSHKAVDYETFKAVNDACLVYDGRLVIDTNFHTNDVTIRAAGPLTKFSNIYYANEWTHSNFSSKEIGFQLAASMLNLFDPTLEPVFEPPEDTDRLIPMYKGSKIQGGILPRGYNYLHISKPGIPTRLDVQTTQPNYGIEIITGDALKGNYFRIHVNQYSMLETITCLSKKPFPVSNYVHLFGQHERLLNKLCSRWKEGLITDLFSYFMEPWSLAVFHDRFIDLKKELRQILVSRQVEGLVSVEQLARQVVDGELSLSERPKKYLKRFFQQTIYKSLGEKRILSYLNYNNYHLPMYAWPGIV</sequence>
<dbReference type="Proteomes" id="UP000694392">
    <property type="component" value="Unplaced"/>
</dbReference>
<dbReference type="SUPFAM" id="SSF51905">
    <property type="entry name" value="FAD/NAD(P)-binding domain"/>
    <property type="match status" value="1"/>
</dbReference>
<dbReference type="PANTHER" id="PTHR21178">
    <property type="entry name" value="CILIA- AND FLAGELLA-ASSOCIATED PROTEIN 61"/>
    <property type="match status" value="1"/>
</dbReference>
<evidence type="ECO:0000256" key="2">
    <source>
        <dbReference type="ARBA" id="ARBA00012806"/>
    </source>
</evidence>
<dbReference type="AlphaFoldDB" id="A0A8D0GHB7"/>
<keyword evidence="7" id="KW-1185">Reference proteome</keyword>
<dbReference type="GeneTree" id="ENSGT00390000004987"/>
<dbReference type="Pfam" id="PF16092">
    <property type="entry name" value="CFAP61_N"/>
    <property type="match status" value="2"/>
</dbReference>
<evidence type="ECO:0000313" key="7">
    <source>
        <dbReference type="Proteomes" id="UP000694392"/>
    </source>
</evidence>
<evidence type="ECO:0000259" key="5">
    <source>
        <dbReference type="Pfam" id="PF23150"/>
    </source>
</evidence>
<evidence type="ECO:0000256" key="1">
    <source>
        <dbReference type="ARBA" id="ARBA00005465"/>
    </source>
</evidence>
<comment type="similarity">
    <text evidence="1">Belongs to the flavin monoamine oxidase family. FIG1 subfamily.</text>
</comment>
<dbReference type="Gene3D" id="3.40.630.30">
    <property type="match status" value="1"/>
</dbReference>
<dbReference type="GO" id="GO:0120316">
    <property type="term" value="P:sperm flagellum assembly"/>
    <property type="evidence" value="ECO:0007669"/>
    <property type="project" value="Ensembl"/>
</dbReference>
<reference evidence="6" key="1">
    <citation type="submission" date="2025-08" db="UniProtKB">
        <authorList>
            <consortium name="Ensembl"/>
        </authorList>
    </citation>
    <scope>IDENTIFICATION</scope>
</reference>
<dbReference type="InterPro" id="IPR032151">
    <property type="entry name" value="CFAP61_N"/>
</dbReference>
<protein>
    <recommendedName>
        <fullName evidence="2">L-amino-acid oxidase</fullName>
        <ecNumber evidence="2">1.4.3.2</ecNumber>
    </recommendedName>
</protein>
<dbReference type="Ensembl" id="ENSSPUT00000007337.1">
    <property type="protein sequence ID" value="ENSSPUP00000006895.1"/>
    <property type="gene ID" value="ENSSPUG00000005289.1"/>
</dbReference>
<dbReference type="InterPro" id="IPR036188">
    <property type="entry name" value="FAD/NAD-bd_sf"/>
</dbReference>
<feature type="domain" description="CFAP61 dimerisation" evidence="5">
    <location>
        <begin position="972"/>
        <end position="1089"/>
    </location>
</feature>
<dbReference type="InterPro" id="IPR016181">
    <property type="entry name" value="Acyl_CoA_acyltransferase"/>
</dbReference>
<gene>
    <name evidence="6" type="primary">CFAP61</name>
</gene>
<feature type="domain" description="Cilia- and flagella-associated protein 61 N-terminal" evidence="4">
    <location>
        <begin position="325"/>
        <end position="485"/>
    </location>
</feature>
<organism evidence="6 7">
    <name type="scientific">Sphenodon punctatus</name>
    <name type="common">Tuatara</name>
    <name type="synonym">Hatteria punctata</name>
    <dbReference type="NCBI Taxonomy" id="8508"/>
    <lineage>
        <taxon>Eukaryota</taxon>
        <taxon>Metazoa</taxon>
        <taxon>Chordata</taxon>
        <taxon>Craniata</taxon>
        <taxon>Vertebrata</taxon>
        <taxon>Euteleostomi</taxon>
        <taxon>Lepidosauria</taxon>
        <taxon>Sphenodontia</taxon>
        <taxon>Sphenodontidae</taxon>
        <taxon>Sphenodon</taxon>
    </lineage>
</organism>
<evidence type="ECO:0000256" key="3">
    <source>
        <dbReference type="ARBA" id="ARBA00023180"/>
    </source>
</evidence>
<name>A0A8D0GHB7_SPHPU</name>
<reference evidence="6" key="2">
    <citation type="submission" date="2025-09" db="UniProtKB">
        <authorList>
            <consortium name="Ensembl"/>
        </authorList>
    </citation>
    <scope>IDENTIFICATION</scope>
</reference>
<proteinExistence type="inferred from homology"/>
<evidence type="ECO:0000259" key="4">
    <source>
        <dbReference type="Pfam" id="PF16092"/>
    </source>
</evidence>